<comment type="caution">
    <text evidence="1">The sequence shown here is derived from an EMBL/GenBank/DDBJ whole genome shotgun (WGS) entry which is preliminary data.</text>
</comment>
<sequence>MGKLLGSGLLWQSRRMTSCWSRSGGCYKEQTGHIQRAFLHTARPTPFPPHSQEGNVSVQEWKCCSRWMEKAVLFVDQ</sequence>
<name>Q4SAA9_TETNG</name>
<reference evidence="1" key="2">
    <citation type="submission" date="2004-02" db="EMBL/GenBank/DDBJ databases">
        <authorList>
            <consortium name="Genoscope"/>
            <consortium name="Whitehead Institute Centre for Genome Research"/>
        </authorList>
    </citation>
    <scope>NUCLEOTIDE SEQUENCE</scope>
</reference>
<dbReference type="AlphaFoldDB" id="Q4SAA9"/>
<dbReference type="KEGG" id="tng:GSTEN00021539G001"/>
<evidence type="ECO:0000313" key="1">
    <source>
        <dbReference type="EMBL" id="CAG02423.1"/>
    </source>
</evidence>
<reference evidence="1" key="1">
    <citation type="journal article" date="2004" name="Nature">
        <title>Genome duplication in the teleost fish Tetraodon nigroviridis reveals the early vertebrate proto-karyotype.</title>
        <authorList>
            <person name="Jaillon O."/>
            <person name="Aury J.-M."/>
            <person name="Brunet F."/>
            <person name="Petit J.-L."/>
            <person name="Stange-Thomann N."/>
            <person name="Mauceli E."/>
            <person name="Bouneau L."/>
            <person name="Fischer C."/>
            <person name="Ozouf-Costaz C."/>
            <person name="Bernot A."/>
            <person name="Nicaud S."/>
            <person name="Jaffe D."/>
            <person name="Fisher S."/>
            <person name="Lutfalla G."/>
            <person name="Dossat C."/>
            <person name="Segurens B."/>
            <person name="Dasilva C."/>
            <person name="Salanoubat M."/>
            <person name="Levy M."/>
            <person name="Boudet N."/>
            <person name="Castellano S."/>
            <person name="Anthouard V."/>
            <person name="Jubin C."/>
            <person name="Castelli V."/>
            <person name="Katinka M."/>
            <person name="Vacherie B."/>
            <person name="Biemont C."/>
            <person name="Skalli Z."/>
            <person name="Cattolico L."/>
            <person name="Poulain J."/>
            <person name="De Berardinis V."/>
            <person name="Cruaud C."/>
            <person name="Duprat S."/>
            <person name="Brottier P."/>
            <person name="Coutanceau J.-P."/>
            <person name="Gouzy J."/>
            <person name="Parra G."/>
            <person name="Lardier G."/>
            <person name="Chapple C."/>
            <person name="McKernan K.J."/>
            <person name="McEwan P."/>
            <person name="Bosak S."/>
            <person name="Kellis M."/>
            <person name="Volff J.-N."/>
            <person name="Guigo R."/>
            <person name="Zody M.C."/>
            <person name="Mesirov J."/>
            <person name="Lindblad-Toh K."/>
            <person name="Birren B."/>
            <person name="Nusbaum C."/>
            <person name="Kahn D."/>
            <person name="Robinson-Rechavi M."/>
            <person name="Laudet V."/>
            <person name="Schachter V."/>
            <person name="Quetier F."/>
            <person name="Saurin W."/>
            <person name="Scarpelli C."/>
            <person name="Wincker P."/>
            <person name="Lander E.S."/>
            <person name="Weissenbach J."/>
            <person name="Roest Crollius H."/>
        </authorList>
    </citation>
    <scope>NUCLEOTIDE SEQUENCE [LARGE SCALE GENOMIC DNA]</scope>
</reference>
<accession>Q4SAA9</accession>
<dbReference type="EMBL" id="CAAE01014691">
    <property type="protein sequence ID" value="CAG02423.1"/>
    <property type="molecule type" value="Genomic_DNA"/>
</dbReference>
<proteinExistence type="predicted"/>
<protein>
    <submittedName>
        <fullName evidence="1">(spotted green pufferfish) hypothetical protein</fullName>
    </submittedName>
</protein>
<gene>
    <name evidence="1" type="ORF">GSTENG00021539001</name>
</gene>
<organism evidence="1">
    <name type="scientific">Tetraodon nigroviridis</name>
    <name type="common">Spotted green pufferfish</name>
    <name type="synonym">Chelonodon nigroviridis</name>
    <dbReference type="NCBI Taxonomy" id="99883"/>
    <lineage>
        <taxon>Eukaryota</taxon>
        <taxon>Metazoa</taxon>
        <taxon>Chordata</taxon>
        <taxon>Craniata</taxon>
        <taxon>Vertebrata</taxon>
        <taxon>Euteleostomi</taxon>
        <taxon>Actinopterygii</taxon>
        <taxon>Neopterygii</taxon>
        <taxon>Teleostei</taxon>
        <taxon>Neoteleostei</taxon>
        <taxon>Acanthomorphata</taxon>
        <taxon>Eupercaria</taxon>
        <taxon>Tetraodontiformes</taxon>
        <taxon>Tetradontoidea</taxon>
        <taxon>Tetraodontidae</taxon>
        <taxon>Tetraodon</taxon>
    </lineage>
</organism>